<dbReference type="InParanoid" id="Q23KF8"/>
<reference evidence="7" key="1">
    <citation type="journal article" date="2006" name="PLoS Biol.">
        <title>Macronuclear genome sequence of the ciliate Tetrahymena thermophila, a model eukaryote.</title>
        <authorList>
            <person name="Eisen J.A."/>
            <person name="Coyne R.S."/>
            <person name="Wu M."/>
            <person name="Wu D."/>
            <person name="Thiagarajan M."/>
            <person name="Wortman J.R."/>
            <person name="Badger J.H."/>
            <person name="Ren Q."/>
            <person name="Amedeo P."/>
            <person name="Jones K.M."/>
            <person name="Tallon L.J."/>
            <person name="Delcher A.L."/>
            <person name="Salzberg S.L."/>
            <person name="Silva J.C."/>
            <person name="Haas B.J."/>
            <person name="Majoros W.H."/>
            <person name="Farzad M."/>
            <person name="Carlton J.M."/>
            <person name="Smith R.K. Jr."/>
            <person name="Garg J."/>
            <person name="Pearlman R.E."/>
            <person name="Karrer K.M."/>
            <person name="Sun L."/>
            <person name="Manning G."/>
            <person name="Elde N.C."/>
            <person name="Turkewitz A.P."/>
            <person name="Asai D.J."/>
            <person name="Wilkes D.E."/>
            <person name="Wang Y."/>
            <person name="Cai H."/>
            <person name="Collins K."/>
            <person name="Stewart B.A."/>
            <person name="Lee S.R."/>
            <person name="Wilamowska K."/>
            <person name="Weinberg Z."/>
            <person name="Ruzzo W.L."/>
            <person name="Wloga D."/>
            <person name="Gaertig J."/>
            <person name="Frankel J."/>
            <person name="Tsao C.-C."/>
            <person name="Gorovsky M.A."/>
            <person name="Keeling P.J."/>
            <person name="Waller R.F."/>
            <person name="Patron N.J."/>
            <person name="Cherry J.M."/>
            <person name="Stover N.A."/>
            <person name="Krieger C.J."/>
            <person name="del Toro C."/>
            <person name="Ryder H.F."/>
            <person name="Williamson S.C."/>
            <person name="Barbeau R.A."/>
            <person name="Hamilton E.P."/>
            <person name="Orias E."/>
        </authorList>
    </citation>
    <scope>NUCLEOTIDE SEQUENCE [LARGE SCALE GENOMIC DNA]</scope>
    <source>
        <strain evidence="7">SB210</strain>
    </source>
</reference>
<evidence type="ECO:0000256" key="5">
    <source>
        <dbReference type="SAM" id="Phobius"/>
    </source>
</evidence>
<evidence type="ECO:0000313" key="7">
    <source>
        <dbReference type="Proteomes" id="UP000009168"/>
    </source>
</evidence>
<proteinExistence type="predicted"/>
<keyword evidence="5" id="KW-0472">Membrane</keyword>
<gene>
    <name evidence="6" type="ORF">TTHERM_00193770</name>
</gene>
<dbReference type="AlphaFoldDB" id="Q23KF8"/>
<feature type="region of interest" description="Disordered" evidence="4">
    <location>
        <begin position="708"/>
        <end position="727"/>
    </location>
</feature>
<dbReference type="InterPro" id="IPR001611">
    <property type="entry name" value="Leu-rich_rpt"/>
</dbReference>
<keyword evidence="2" id="KW-0963">Cytoplasm</keyword>
<keyword evidence="5 6" id="KW-0812">Transmembrane</keyword>
<organism evidence="6 7">
    <name type="scientific">Tetrahymena thermophila (strain SB210)</name>
    <dbReference type="NCBI Taxonomy" id="312017"/>
    <lineage>
        <taxon>Eukaryota</taxon>
        <taxon>Sar</taxon>
        <taxon>Alveolata</taxon>
        <taxon>Ciliophora</taxon>
        <taxon>Intramacronucleata</taxon>
        <taxon>Oligohymenophorea</taxon>
        <taxon>Hymenostomatida</taxon>
        <taxon>Tetrahymenina</taxon>
        <taxon>Tetrahymenidae</taxon>
        <taxon>Tetrahymena</taxon>
    </lineage>
</organism>
<dbReference type="Gene3D" id="3.80.10.10">
    <property type="entry name" value="Ribonuclease Inhibitor"/>
    <property type="match status" value="2"/>
</dbReference>
<dbReference type="Pfam" id="PF13516">
    <property type="entry name" value="LRR_6"/>
    <property type="match status" value="2"/>
</dbReference>
<keyword evidence="3" id="KW-0206">Cytoskeleton</keyword>
<dbReference type="InterPro" id="IPR032675">
    <property type="entry name" value="LRR_dom_sf"/>
</dbReference>
<accession>Q23KF8</accession>
<protein>
    <submittedName>
        <fullName evidence="6">Transmembrane protein, putative</fullName>
    </submittedName>
</protein>
<dbReference type="PANTHER" id="PTHR24107:SF2">
    <property type="entry name" value="NLR FAMILY CARD DOMAIN CONTAINING 3"/>
    <property type="match status" value="1"/>
</dbReference>
<dbReference type="OrthoDB" id="327713at2759"/>
<feature type="transmembrane region" description="Helical" evidence="5">
    <location>
        <begin position="46"/>
        <end position="67"/>
    </location>
</feature>
<dbReference type="KEGG" id="tet:TTHERM_00193770"/>
<dbReference type="HOGENOM" id="CLU_290455_0_0_1"/>
<feature type="transmembrane region" description="Helical" evidence="5">
    <location>
        <begin position="12"/>
        <end position="34"/>
    </location>
</feature>
<sequence>MAYTTFQTVLQLLSFAGFLALGIWNFISNILYYYSTNFNTNALQQTFMLFLFLSVLIQLIAWSNILLKVRFKYNQQRYQNELLNAQGNIQAWIIFAKIKFMLVLQIIWCLIINFPLILFITIFQKIKIFPMILFGYTYFKYKAVLTTDLMHSLEPIMNQYYKKKQQQLQSSQSKNLYTNQNHQEKKSEGEKFQQSKQDEILENENYLVENQLVQDIQDFQIQMSHKKKTSVSQKNQKNQALDQIQLGPIITLGENIDIENQLQNTFSNNQRNILQPNNSNLSKGNHQEKHDIKKSQCEGIDLKNDNKKLQQPLVSKELEQNISNLKNNNKLESFRESGDLINLQKIKIKKSESKIEENQQKNQQVSDNNKNDQKAMDTENSLYFGINLLIDANIVPNLQTLLFDRNLQKFQVISDIQEAIFESLPIAIIQYINNTQNNSWTQSDGKVNLLLYTFFASSCLSLLLHCISLISILYDNDIQTFTKVLDYLEESTTTPQQNIQEANKTQKNIKLCQQQTQKITKNQLENSNLQTLNQQRKNLNQKKTNFGDIFPMRQNVEIDTVEQLDKLVRLTEIASKNIKKLTVILPNNIFSKKQIQENLVQCFQKFINIQTLELNLEGNQMGDQLCKLIFRGIFQKLQQLKNLRLFLDGNQLTKEGIHLLKRMILSWEHREKGNISKVIISEEVLIFKKRDKKQNIHLDETNDISFKQNGKKSVSDKNNDEETIEDKEEQEEDEILLKCLNNIVKRKTHQAKIYFEIHKMSVVSDQELLMINNCLKNLQKLIHVELILVSDLQENIKDHHSIFSQINNSIRDTVQTCFFSVNGKILKSKGTNFQCQESQYGQQFIWENQGLPLSYNILRVIQQNDLLQINQNSSFKFNFDNQRLCKYAISNIIDTLHNQADYKSLILNFNRNKGNDNNVQYLTDSIKSIKLSQLGLQLANTVFSEKGFLNLSQLIKSQNQIEDFTLEISQNEMTNTSCQLLCQSIQSLSELKKLQLLLHENKILNEGQQIILEALTKSQCEIKDLTLDFSANTMNIETCNSLSKLLSYKESIEQLELILQFNNIKSEGLQKISQTLPSLQKLKSLSLDLKGNNLDSKGMDYLSQHLKEMFQLKELKLDLRQNEQIGDQGLENLSKAIEQLTMIQSIKLNLRKCSITHQGLIKFIDIIYNRKNITSFSLDIQENMLQETTENRLSAIRQLTKYISLQEGKLVNLELYLNNLELTEDCILCIAGMLDKLPQLQKLQIDLRGNKVEEKLKRYLFRSLASLKYENPLVIISI</sequence>
<dbReference type="Proteomes" id="UP000009168">
    <property type="component" value="Unassembled WGS sequence"/>
</dbReference>
<dbReference type="EMBL" id="GG662673">
    <property type="protein sequence ID" value="EAR96885.2"/>
    <property type="molecule type" value="Genomic_DNA"/>
</dbReference>
<dbReference type="GO" id="GO:0005856">
    <property type="term" value="C:cytoskeleton"/>
    <property type="evidence" value="ECO:0007669"/>
    <property type="project" value="UniProtKB-SubCell"/>
</dbReference>
<feature type="region of interest" description="Disordered" evidence="4">
    <location>
        <begin position="352"/>
        <end position="374"/>
    </location>
</feature>
<evidence type="ECO:0000256" key="1">
    <source>
        <dbReference type="ARBA" id="ARBA00004245"/>
    </source>
</evidence>
<dbReference type="SUPFAM" id="SSF52047">
    <property type="entry name" value="RNI-like"/>
    <property type="match status" value="1"/>
</dbReference>
<dbReference type="PANTHER" id="PTHR24107">
    <property type="entry name" value="YNEIN REGULATORY COMPLEX SUBUNIT 5"/>
    <property type="match status" value="1"/>
</dbReference>
<evidence type="ECO:0000313" key="6">
    <source>
        <dbReference type="EMBL" id="EAR96885.2"/>
    </source>
</evidence>
<comment type="subcellular location">
    <subcellularLocation>
        <location evidence="1">Cytoplasm</location>
        <location evidence="1">Cytoskeleton</location>
    </subcellularLocation>
</comment>
<feature type="compositionally biased region" description="Basic and acidic residues" evidence="4">
    <location>
        <begin position="182"/>
        <end position="195"/>
    </location>
</feature>
<evidence type="ECO:0000256" key="4">
    <source>
        <dbReference type="SAM" id="MobiDB-lite"/>
    </source>
</evidence>
<keyword evidence="7" id="KW-1185">Reference proteome</keyword>
<feature type="region of interest" description="Disordered" evidence="4">
    <location>
        <begin position="172"/>
        <end position="195"/>
    </location>
</feature>
<feature type="transmembrane region" description="Helical" evidence="5">
    <location>
        <begin position="100"/>
        <end position="122"/>
    </location>
</feature>
<dbReference type="InterPro" id="IPR052410">
    <property type="entry name" value="DRC5"/>
</dbReference>
<keyword evidence="5" id="KW-1133">Transmembrane helix</keyword>
<evidence type="ECO:0000256" key="3">
    <source>
        <dbReference type="ARBA" id="ARBA00023212"/>
    </source>
</evidence>
<name>Q23KF8_TETTS</name>
<evidence type="ECO:0000256" key="2">
    <source>
        <dbReference type="ARBA" id="ARBA00022490"/>
    </source>
</evidence>
<dbReference type="RefSeq" id="XP_001017130.2">
    <property type="nucleotide sequence ID" value="XM_001017130.2"/>
</dbReference>
<dbReference type="GeneID" id="7844603"/>